<dbReference type="PANTHER" id="PTHR31563">
    <property type="entry name" value="ION CHANNEL POLLUX-RELATED"/>
    <property type="match status" value="1"/>
</dbReference>
<feature type="compositionally biased region" description="Low complexity" evidence="7">
    <location>
        <begin position="1598"/>
        <end position="1607"/>
    </location>
</feature>
<feature type="compositionally biased region" description="Low complexity" evidence="7">
    <location>
        <begin position="1645"/>
        <end position="1683"/>
    </location>
</feature>
<feature type="compositionally biased region" description="Polar residues" evidence="7">
    <location>
        <begin position="1201"/>
        <end position="1210"/>
    </location>
</feature>
<reference evidence="10" key="1">
    <citation type="journal article" date="2021" name="Proc. Natl. Acad. Sci. U.S.A.">
        <title>Three genomes in the algal genus Volvox reveal the fate of a haploid sex-determining region after a transition to homothallism.</title>
        <authorList>
            <person name="Yamamoto K."/>
            <person name="Hamaji T."/>
            <person name="Kawai-Toyooka H."/>
            <person name="Matsuzaki R."/>
            <person name="Takahashi F."/>
            <person name="Nishimura Y."/>
            <person name="Kawachi M."/>
            <person name="Noguchi H."/>
            <person name="Minakuchi Y."/>
            <person name="Umen J.G."/>
            <person name="Toyoda A."/>
            <person name="Nozaki H."/>
        </authorList>
    </citation>
    <scope>NUCLEOTIDE SEQUENCE</scope>
    <source>
        <strain evidence="10">NIES-3786</strain>
    </source>
</reference>
<feature type="transmembrane region" description="Helical" evidence="8">
    <location>
        <begin position="517"/>
        <end position="539"/>
    </location>
</feature>
<evidence type="ECO:0000256" key="7">
    <source>
        <dbReference type="SAM" id="MobiDB-lite"/>
    </source>
</evidence>
<feature type="compositionally biased region" description="Pro residues" evidence="7">
    <location>
        <begin position="1394"/>
        <end position="1406"/>
    </location>
</feature>
<dbReference type="OrthoDB" id="548744at2759"/>
<feature type="region of interest" description="Disordered" evidence="7">
    <location>
        <begin position="1591"/>
        <end position="1612"/>
    </location>
</feature>
<feature type="compositionally biased region" description="Pro residues" evidence="7">
    <location>
        <begin position="1154"/>
        <end position="1164"/>
    </location>
</feature>
<keyword evidence="5" id="KW-0406">Ion transport</keyword>
<evidence type="ECO:0000256" key="2">
    <source>
        <dbReference type="ARBA" id="ARBA00022448"/>
    </source>
</evidence>
<dbReference type="PANTHER" id="PTHR31563:SF10">
    <property type="entry name" value="ION CHANNEL POLLUX-RELATED"/>
    <property type="match status" value="1"/>
</dbReference>
<dbReference type="Pfam" id="PF06241">
    <property type="entry name" value="Castor_Poll_mid"/>
    <property type="match status" value="1"/>
</dbReference>
<evidence type="ECO:0000256" key="5">
    <source>
        <dbReference type="ARBA" id="ARBA00023065"/>
    </source>
</evidence>
<evidence type="ECO:0000313" key="10">
    <source>
        <dbReference type="EMBL" id="GIL87973.1"/>
    </source>
</evidence>
<dbReference type="Proteomes" id="UP000747110">
    <property type="component" value="Unassembled WGS sequence"/>
</dbReference>
<name>A0A8J4CSR9_9CHLO</name>
<dbReference type="Gene3D" id="3.40.50.720">
    <property type="entry name" value="NAD(P)-binding Rossmann-like Domain"/>
    <property type="match status" value="1"/>
</dbReference>
<feature type="compositionally biased region" description="Low complexity" evidence="7">
    <location>
        <begin position="1459"/>
        <end position="1473"/>
    </location>
</feature>
<sequence>MELPRFAAWQITRRKPLQKEIFPYFIKTSCLFRGRGHFPGVMAATPAGRSSSSSNNNNIGISGSGSASNVKGRSGKSSSKGPGRRRNSKSGEHEKPGVVELPEVLYRFTDSRGNSAIVIDQDGTVSRISIVESLPLAAAAANPLSSFEERDIDPSSSDPVVPTSILAPLPLPLPVPPLPPAAFRSVDGGTSGSGGSSSSSSSTGGSSAGSGASYGNGTSMIISTSGSGGAAVFTYVTRSHDPVTGAAIPTAGAAPAGTALAVAGAVGNGVAVSGSSTGGSGSAATAAAITAAAAAAAPGPLANLAAISRVIKVEREMPNIVMKALLRVLSWRPYEFFRWLSRQGRRTHGSGSGLPLMALPGSVGGADVDARAAEVHTDVSAFDSAATDVEFSSSTDGSDAETTSADGGDVDLLWDPTFLGALTLAAAAASVAVLMAMSSASATAAAAAVAAAAALTAPPSPSSVNWVQLNPVPGMAPEAATAVHWPLLTWRELCNQILEPLSRAFQKWSYAALPVKIAFVLISSLPLVMVFGTLYYVAVGGRGAGQSFMEALIKIHCILNRMPGTNMVRENNAVSFLVVNAAFFTGLFTFAIFLGIVSDEVKNTFRLIKTGDYPVRVRDHVLVLNWSHHTIPLLRQYDLARRYAGNDTFFRRPVVLLSDNPKQDMDNEIAERLKSNSLDVITRSGSPAMLRDLTTVAAASAHTIIVLHPGGAASHASAEAAKASTAMALAALTAPEAAARDALPLARDGGYNGGADSIFGGIASAATRAQVQSALGLAPKPTHGSMGRRLPRVLFQMPDEVLVAQDPVTSFTKSSPANIRGNMQALSITDASVIDRFTCQAAVQPGMLRIWASVLQHGPHSVKALMVPVLPQLVGETFGTARCQYSDAVLIGVMRANGPNGNNGLNGSNNNGSGSGSYTAAVPGSAVAPDVASAGYSLYMDVRELDSWELAVNDMLIMFVPARVAGLPQASSATAALFPPAAAAAAERIKRHGGYNAPPKKVIMAGYQWQDVSDVAAAFSDSAPDGSHVTFILPAFPSPEEGDPELPGSSGSCRIRYVDTKGPMLSLRALQEAGIKTADAVVLRPPIQDMERWCAKKPVTARVREADAMVMAGLIQVQDAVIASGRTDPPHVVARLNRYGSTETALRYFEMLSPPLPQPPPQPPQQQQQLDMKQQQQQQVQQQQNNQQQPSISQQPQQPPKTSSNSKDSAQQTKQQQVQPTKLSQPLGNDLQGQQEQEHPDRHSHPPWWRARLLFAGRTAAVGLGAKAPGAADLEDSPISALLSRKDAYNYVIDRQWPLRWRMFQRHSQRHGGWASLSASPSSSSSSTFWAGGRGENLAGAKQLQPQQLQLPPNQLQRIDSTTPPKEQQQPSQATIASAAVGVDGGTIGAMAPLPLPLPLPLPPPSARDQPPQGQTSEPGHGHNHGQGSGLGLSRHLPVLLHLPGGGGGGGGGTGGGAPAAASAAPAGHHASPCTALSPTGPLGSTASAATAAAAAEAAGTQSTCGGGGGAGVTVALSPSGIGNGPTAAPAAPSSASTSQQHPQAQPQPSTASAASTALQNHMQSMRHLAEGPLAATQAVMAGNSLPALPIGNEANSGGPLRGPVPGVNGGGGGGATATGLTATASQIVAAVASLGTADGGGAGSSNSSSGATASAPTTVGSHSGAAVTGATAAQGSSSSSSSGNGGGGGGSNNNSNTGGAHTSGNGATASSGSTGSTGSTSGSSNNGSSGSSSSNATGTGGAGTITTASMHDKRPIIRNPEIFLADDLIGALLTQVAAQPNYAQLVSQLITKDGAELYLRSPAVFNIASGERLSFAELSESTRLLRQVALGVVRADGRCCLVPKPHELLDFEPGDQVLVLSDDYRIKRK</sequence>
<comment type="caution">
    <text evidence="10">The sequence shown here is derived from an EMBL/GenBank/DDBJ whole genome shotgun (WGS) entry which is preliminary data.</text>
</comment>
<feature type="compositionally biased region" description="Polar residues" evidence="7">
    <location>
        <begin position="1223"/>
        <end position="1235"/>
    </location>
</feature>
<feature type="compositionally biased region" description="Low complexity" evidence="7">
    <location>
        <begin position="196"/>
        <end position="205"/>
    </location>
</feature>
<keyword evidence="3 8" id="KW-0812">Transmembrane</keyword>
<feature type="region of interest" description="Disordered" evidence="7">
    <location>
        <begin position="1392"/>
        <end position="1479"/>
    </location>
</feature>
<feature type="compositionally biased region" description="Low complexity" evidence="7">
    <location>
        <begin position="50"/>
        <end position="81"/>
    </location>
</feature>
<comment type="subcellular location">
    <subcellularLocation>
        <location evidence="1">Endomembrane system</location>
        <topology evidence="1">Multi-pass membrane protein</topology>
    </subcellularLocation>
</comment>
<feature type="compositionally biased region" description="Low complexity" evidence="7">
    <location>
        <begin position="1693"/>
        <end position="1738"/>
    </location>
</feature>
<feature type="transmembrane region" description="Helical" evidence="8">
    <location>
        <begin position="576"/>
        <end position="597"/>
    </location>
</feature>
<dbReference type="EMBL" id="BNCP01000042">
    <property type="protein sequence ID" value="GIL87973.1"/>
    <property type="molecule type" value="Genomic_DNA"/>
</dbReference>
<keyword evidence="4 8" id="KW-1133">Transmembrane helix</keyword>
<feature type="compositionally biased region" description="Low complexity" evidence="7">
    <location>
        <begin position="1526"/>
        <end position="1558"/>
    </location>
</feature>
<evidence type="ECO:0000256" key="3">
    <source>
        <dbReference type="ARBA" id="ARBA00022692"/>
    </source>
</evidence>
<accession>A0A8J4CSR9</accession>
<feature type="compositionally biased region" description="Low complexity" evidence="7">
    <location>
        <begin position="1315"/>
        <end position="1327"/>
    </location>
</feature>
<feature type="domain" description="CASTOR/POLLUX/SYM8 ion channel conserved" evidence="9">
    <location>
        <begin position="832"/>
        <end position="897"/>
    </location>
</feature>
<keyword evidence="2" id="KW-0813">Transport</keyword>
<evidence type="ECO:0000256" key="4">
    <source>
        <dbReference type="ARBA" id="ARBA00022989"/>
    </source>
</evidence>
<feature type="region of interest" description="Disordered" evidence="7">
    <location>
        <begin position="1356"/>
        <end position="1375"/>
    </location>
</feature>
<dbReference type="GO" id="GO:0012505">
    <property type="term" value="C:endomembrane system"/>
    <property type="evidence" value="ECO:0007669"/>
    <property type="project" value="UniProtKB-SubCell"/>
</dbReference>
<feature type="compositionally biased region" description="Polar residues" evidence="7">
    <location>
        <begin position="1358"/>
        <end position="1375"/>
    </location>
</feature>
<evidence type="ECO:0000256" key="1">
    <source>
        <dbReference type="ARBA" id="ARBA00004127"/>
    </source>
</evidence>
<feature type="region of interest" description="Disordered" evidence="7">
    <location>
        <begin position="1313"/>
        <end position="1334"/>
    </location>
</feature>
<gene>
    <name evidence="10" type="ORF">Vretifemale_16019</name>
</gene>
<feature type="region of interest" description="Disordered" evidence="7">
    <location>
        <begin position="46"/>
        <end position="96"/>
    </location>
</feature>
<evidence type="ECO:0000313" key="11">
    <source>
        <dbReference type="Proteomes" id="UP000747110"/>
    </source>
</evidence>
<feature type="compositionally biased region" description="Low complexity" evidence="7">
    <location>
        <begin position="1211"/>
        <end position="1222"/>
    </location>
</feature>
<keyword evidence="6 8" id="KW-0472">Membrane</keyword>
<protein>
    <recommendedName>
        <fullName evidence="9">CASTOR/POLLUX/SYM8 ion channel conserved domain-containing protein</fullName>
    </recommendedName>
</protein>
<keyword evidence="11" id="KW-1185">Reference proteome</keyword>
<feature type="region of interest" description="Disordered" evidence="7">
    <location>
        <begin position="1152"/>
        <end position="1246"/>
    </location>
</feature>
<feature type="region of interest" description="Disordered" evidence="7">
    <location>
        <begin position="180"/>
        <end position="210"/>
    </location>
</feature>
<organism evidence="10 11">
    <name type="scientific">Volvox reticuliferus</name>
    <dbReference type="NCBI Taxonomy" id="1737510"/>
    <lineage>
        <taxon>Eukaryota</taxon>
        <taxon>Viridiplantae</taxon>
        <taxon>Chlorophyta</taxon>
        <taxon>core chlorophytes</taxon>
        <taxon>Chlorophyceae</taxon>
        <taxon>CS clade</taxon>
        <taxon>Chlamydomonadales</taxon>
        <taxon>Volvocaceae</taxon>
        <taxon>Volvox</taxon>
    </lineage>
</organism>
<evidence type="ECO:0000256" key="8">
    <source>
        <dbReference type="SAM" id="Phobius"/>
    </source>
</evidence>
<evidence type="ECO:0000259" key="9">
    <source>
        <dbReference type="Pfam" id="PF06241"/>
    </source>
</evidence>
<evidence type="ECO:0000256" key="6">
    <source>
        <dbReference type="ARBA" id="ARBA00023136"/>
    </source>
</evidence>
<dbReference type="InterPro" id="IPR044849">
    <property type="entry name" value="CASTOR/POLLUX/SYM8-like"/>
</dbReference>
<proteinExistence type="predicted"/>
<dbReference type="InterPro" id="IPR010420">
    <property type="entry name" value="CASTOR/POLLUX/SYM8_dom"/>
</dbReference>
<feature type="compositionally biased region" description="Low complexity" evidence="7">
    <location>
        <begin position="1165"/>
        <end position="1196"/>
    </location>
</feature>
<feature type="compositionally biased region" description="Gly residues" evidence="7">
    <location>
        <begin position="1444"/>
        <end position="1458"/>
    </location>
</feature>
<feature type="region of interest" description="Disordered" evidence="7">
    <location>
        <begin position="1638"/>
        <end position="1753"/>
    </location>
</feature>
<dbReference type="GO" id="GO:0006811">
    <property type="term" value="P:monoatomic ion transport"/>
    <property type="evidence" value="ECO:0007669"/>
    <property type="project" value="UniProtKB-KW"/>
</dbReference>
<feature type="region of interest" description="Disordered" evidence="7">
    <location>
        <begin position="1521"/>
        <end position="1559"/>
    </location>
</feature>